<sequence length="103" mass="10407">MKIAKIALKIVLASSAALALTSSATLAQQATTGTGMITVLDRIHGTVAIRQAPSGTVGASNGGVVTEFKVKGVSLDAVHAGDRVTFSATETGGIKTITKIEKQ</sequence>
<name>A0A975NU70_9BRAD</name>
<organism evidence="2 3">
    <name type="scientific">Bradyrhizobium sediminis</name>
    <dbReference type="NCBI Taxonomy" id="2840469"/>
    <lineage>
        <taxon>Bacteria</taxon>
        <taxon>Pseudomonadati</taxon>
        <taxon>Pseudomonadota</taxon>
        <taxon>Alphaproteobacteria</taxon>
        <taxon>Hyphomicrobiales</taxon>
        <taxon>Nitrobacteraceae</taxon>
        <taxon>Bradyrhizobium</taxon>
    </lineage>
</organism>
<feature type="signal peptide" evidence="1">
    <location>
        <begin position="1"/>
        <end position="27"/>
    </location>
</feature>
<evidence type="ECO:0000256" key="1">
    <source>
        <dbReference type="SAM" id="SignalP"/>
    </source>
</evidence>
<dbReference type="EMBL" id="CP076135">
    <property type="protein sequence ID" value="QWG20786.1"/>
    <property type="molecule type" value="Genomic_DNA"/>
</dbReference>
<dbReference type="Pfam" id="PF11604">
    <property type="entry name" value="CusF_Ec"/>
    <property type="match status" value="1"/>
</dbReference>
<dbReference type="KEGG" id="bsei:KMZ68_07420"/>
<dbReference type="InterPro" id="IPR021647">
    <property type="entry name" value="CusF_Ec"/>
</dbReference>
<proteinExistence type="predicted"/>
<evidence type="ECO:0000313" key="2">
    <source>
        <dbReference type="EMBL" id="QWG20786.1"/>
    </source>
</evidence>
<dbReference type="Proteomes" id="UP000680805">
    <property type="component" value="Chromosome"/>
</dbReference>
<evidence type="ECO:0000313" key="3">
    <source>
        <dbReference type="Proteomes" id="UP000680805"/>
    </source>
</evidence>
<protein>
    <submittedName>
        <fullName evidence="2">Copper-binding protein</fullName>
    </submittedName>
</protein>
<keyword evidence="1" id="KW-0732">Signal</keyword>
<gene>
    <name evidence="2" type="ORF">KMZ68_07420</name>
</gene>
<reference evidence="2" key="1">
    <citation type="submission" date="2021-06" db="EMBL/GenBank/DDBJ databases">
        <title>Bradyrhizobium sp. S2-11-2 Genome sequencing.</title>
        <authorList>
            <person name="Jin L."/>
        </authorList>
    </citation>
    <scope>NUCLEOTIDE SEQUENCE</scope>
    <source>
        <strain evidence="2">S2-11-2</strain>
    </source>
</reference>
<dbReference type="AlphaFoldDB" id="A0A975NU70"/>
<accession>A0A975NU70</accession>
<dbReference type="InterPro" id="IPR042230">
    <property type="entry name" value="CusF_sf"/>
</dbReference>
<feature type="chain" id="PRO_5036994696" evidence="1">
    <location>
        <begin position="28"/>
        <end position="103"/>
    </location>
</feature>
<dbReference type="Gene3D" id="2.40.50.320">
    <property type="entry name" value="Copper binding periplasmic protein CusF"/>
    <property type="match status" value="1"/>
</dbReference>